<evidence type="ECO:0000313" key="1">
    <source>
        <dbReference type="EMBL" id="DAD88707.1"/>
    </source>
</evidence>
<dbReference type="EMBL" id="BK015046">
    <property type="protein sequence ID" value="DAD88707.1"/>
    <property type="molecule type" value="Genomic_DNA"/>
</dbReference>
<proteinExistence type="predicted"/>
<protein>
    <submittedName>
        <fullName evidence="1">Uncharacterized protein</fullName>
    </submittedName>
</protein>
<name>A0A8S5N3J2_9CAUD</name>
<organism evidence="1">
    <name type="scientific">Caudovirales sp. ctikv1</name>
    <dbReference type="NCBI Taxonomy" id="2826781"/>
    <lineage>
        <taxon>Viruses</taxon>
        <taxon>Duplodnaviria</taxon>
        <taxon>Heunggongvirae</taxon>
        <taxon>Uroviricota</taxon>
        <taxon>Caudoviricetes</taxon>
    </lineage>
</organism>
<reference evidence="1" key="1">
    <citation type="journal article" date="2021" name="Proc. Natl. Acad. Sci. U.S.A.">
        <title>A Catalog of Tens of Thousands of Viruses from Human Metagenomes Reveals Hidden Associations with Chronic Diseases.</title>
        <authorList>
            <person name="Tisza M.J."/>
            <person name="Buck C.B."/>
        </authorList>
    </citation>
    <scope>NUCLEOTIDE SEQUENCE</scope>
    <source>
        <strain evidence="1">Ctikv1</strain>
    </source>
</reference>
<sequence>MLEQDKNQYCWCFDGDAGDPQGSIEEAIDDFLNYYGHYCWDEKNDVEYLEQDVLDDYVEIGNPYYYVPEIDGERVIYDLLDNDLPEEFAECDFVYFKKVKKRTSM</sequence>
<accession>A0A8S5N3J2</accession>